<dbReference type="InterPro" id="IPR038717">
    <property type="entry name" value="Tc1-like_DDE_dom"/>
</dbReference>
<name>A0ABQ3V0Q9_9CHLR</name>
<dbReference type="NCBIfam" id="NF033545">
    <property type="entry name" value="transpos_IS630"/>
    <property type="match status" value="1"/>
</dbReference>
<protein>
    <submittedName>
        <fullName evidence="2">IS630 family transposase</fullName>
    </submittedName>
</protein>
<evidence type="ECO:0000259" key="1">
    <source>
        <dbReference type="Pfam" id="PF13358"/>
    </source>
</evidence>
<sequence>MTIFALSLATLKRYLKLRRETGDVKPQAIPGRPTKKGTALLAGLQPQLDAHPDVTLKEHCQIWETTQGIRVSTASMSRAIQRLNWTRKKKTLRASEQKEADRAVWRAQAQTLDAGKLVFVDECGSNIALTRLYARSPKGKRVYGAVPRNRRANNTLLASLSLLGMGEAFLLEGSADTAVFELYIEQMLAPSLQAGQMVILDNLNTHTSEKVRQAIEARGCQLLFLPAYSPDLSPIEEAFSKLKAFLRRVGARTPETLQEAIGQALLTVTAHDALGWFTHCGYRSTSLSSFQAEETSQREAFLLGGEQ</sequence>
<keyword evidence="3" id="KW-1185">Reference proteome</keyword>
<feature type="domain" description="Tc1-like transposase DDE" evidence="1">
    <location>
        <begin position="117"/>
        <end position="249"/>
    </location>
</feature>
<proteinExistence type="predicted"/>
<dbReference type="Proteomes" id="UP000654345">
    <property type="component" value="Unassembled WGS sequence"/>
</dbReference>
<evidence type="ECO:0000313" key="3">
    <source>
        <dbReference type="Proteomes" id="UP000654345"/>
    </source>
</evidence>
<gene>
    <name evidence="2" type="ORF">KSB_69970</name>
</gene>
<dbReference type="InterPro" id="IPR009057">
    <property type="entry name" value="Homeodomain-like_sf"/>
</dbReference>
<dbReference type="SUPFAM" id="SSF46689">
    <property type="entry name" value="Homeodomain-like"/>
    <property type="match status" value="1"/>
</dbReference>
<dbReference type="InterPro" id="IPR036397">
    <property type="entry name" value="RNaseH_sf"/>
</dbReference>
<accession>A0ABQ3V0Q9</accession>
<dbReference type="PANTHER" id="PTHR46564:SF1">
    <property type="entry name" value="TRANSPOSASE"/>
    <property type="match status" value="1"/>
</dbReference>
<dbReference type="PANTHER" id="PTHR46564">
    <property type="entry name" value="TRANSPOSASE"/>
    <property type="match status" value="1"/>
</dbReference>
<dbReference type="EMBL" id="BNJG01000003">
    <property type="protein sequence ID" value="GHO58522.1"/>
    <property type="molecule type" value="Genomic_DNA"/>
</dbReference>
<dbReference type="InterPro" id="IPR047655">
    <property type="entry name" value="Transpos_IS630-like"/>
</dbReference>
<comment type="caution">
    <text evidence="2">The sequence shown here is derived from an EMBL/GenBank/DDBJ whole genome shotgun (WGS) entry which is preliminary data.</text>
</comment>
<evidence type="ECO:0000313" key="2">
    <source>
        <dbReference type="EMBL" id="GHO58522.1"/>
    </source>
</evidence>
<dbReference type="Gene3D" id="3.30.420.10">
    <property type="entry name" value="Ribonuclease H-like superfamily/Ribonuclease H"/>
    <property type="match status" value="1"/>
</dbReference>
<organism evidence="2 3">
    <name type="scientific">Ktedonobacter robiniae</name>
    <dbReference type="NCBI Taxonomy" id="2778365"/>
    <lineage>
        <taxon>Bacteria</taxon>
        <taxon>Bacillati</taxon>
        <taxon>Chloroflexota</taxon>
        <taxon>Ktedonobacteria</taxon>
        <taxon>Ktedonobacterales</taxon>
        <taxon>Ktedonobacteraceae</taxon>
        <taxon>Ktedonobacter</taxon>
    </lineage>
</organism>
<dbReference type="Pfam" id="PF13358">
    <property type="entry name" value="DDE_3"/>
    <property type="match status" value="1"/>
</dbReference>
<reference evidence="2 3" key="1">
    <citation type="journal article" date="2021" name="Int. J. Syst. Evol. Microbiol.">
        <title>Reticulibacter mediterranei gen. nov., sp. nov., within the new family Reticulibacteraceae fam. nov., and Ktedonospora formicarum gen. nov., sp. nov., Ktedonobacter robiniae sp. nov., Dictyobacter formicarum sp. nov. and Dictyobacter arantiisoli sp. nov., belonging to the class Ktedonobacteria.</title>
        <authorList>
            <person name="Yabe S."/>
            <person name="Zheng Y."/>
            <person name="Wang C.M."/>
            <person name="Sakai Y."/>
            <person name="Abe K."/>
            <person name="Yokota A."/>
            <person name="Donadio S."/>
            <person name="Cavaletti L."/>
            <person name="Monciardini P."/>
        </authorList>
    </citation>
    <scope>NUCLEOTIDE SEQUENCE [LARGE SCALE GENOMIC DNA]</scope>
    <source>
        <strain evidence="2 3">SOSP1-30</strain>
    </source>
</reference>